<evidence type="ECO:0000313" key="1">
    <source>
        <dbReference type="EMBL" id="EOA98020.1"/>
    </source>
</evidence>
<proteinExistence type="predicted"/>
<reference evidence="2" key="1">
    <citation type="journal article" date="2013" name="Nat. Genet.">
        <title>The duck genome and transcriptome provide insight into an avian influenza virus reservoir species.</title>
        <authorList>
            <person name="Huang Y."/>
            <person name="Li Y."/>
            <person name="Burt D.W."/>
            <person name="Chen H."/>
            <person name="Zhang Y."/>
            <person name="Qian W."/>
            <person name="Kim H."/>
            <person name="Gan S."/>
            <person name="Zhao Y."/>
            <person name="Li J."/>
            <person name="Yi K."/>
            <person name="Feng H."/>
            <person name="Zhu P."/>
            <person name="Li B."/>
            <person name="Liu Q."/>
            <person name="Fairley S."/>
            <person name="Magor K.E."/>
            <person name="Du Z."/>
            <person name="Hu X."/>
            <person name="Goodman L."/>
            <person name="Tafer H."/>
            <person name="Vignal A."/>
            <person name="Lee T."/>
            <person name="Kim K.W."/>
            <person name="Sheng Z."/>
            <person name="An Y."/>
            <person name="Searle S."/>
            <person name="Herrero J."/>
            <person name="Groenen M.A."/>
            <person name="Crooijmans R.P."/>
            <person name="Faraut T."/>
            <person name="Cai Q."/>
            <person name="Webster R.G."/>
            <person name="Aldridge J.R."/>
            <person name="Warren W.C."/>
            <person name="Bartschat S."/>
            <person name="Kehr S."/>
            <person name="Marz M."/>
            <person name="Stadler P.F."/>
            <person name="Smith J."/>
            <person name="Kraus R.H."/>
            <person name="Zhao Y."/>
            <person name="Ren L."/>
            <person name="Fei J."/>
            <person name="Morisson M."/>
            <person name="Kaiser P."/>
            <person name="Griffin D.K."/>
            <person name="Rao M."/>
            <person name="Pitel F."/>
            <person name="Wang J."/>
            <person name="Li N."/>
        </authorList>
    </citation>
    <scope>NUCLEOTIDE SEQUENCE [LARGE SCALE GENOMIC DNA]</scope>
</reference>
<sequence length="299" mass="33877">MICDVSENVPYFGVFPAVYRVPQQLGTSLAKTDPAAEGVLGIPFLTEESANQFIRLKRHLPYSENYWDTSSSQNTWGYAVIEQVSESWTALRDTAEYYMDMKSFAFDPLITRFFHCCCSHSRYTCNIVLMANTKNMPKIKQISSTVLLVMEIHAPTYNCLFPFTPVFTSIKADEGHLLLNYEKSEDQQFPPLESSDDPKCLVHRKQLHLENPFLKEWLQQRASSLFLLTPPTQKYQKDCRLTEATFCSGKDAVAACLPVALRKHEEEISPTQAPLPSVCTERSLDPADSFAGLTNSAEY</sequence>
<name>R0JL43_ANAPL</name>
<keyword evidence="2" id="KW-1185">Reference proteome</keyword>
<evidence type="ECO:0000313" key="2">
    <source>
        <dbReference type="Proteomes" id="UP000296049"/>
    </source>
</evidence>
<dbReference type="EMBL" id="KB743564">
    <property type="protein sequence ID" value="EOA98020.1"/>
    <property type="molecule type" value="Genomic_DNA"/>
</dbReference>
<protein>
    <submittedName>
        <fullName evidence="1">Uncharacterized protein</fullName>
    </submittedName>
</protein>
<dbReference type="AlphaFoldDB" id="R0JL43"/>
<dbReference type="Proteomes" id="UP000296049">
    <property type="component" value="Unassembled WGS sequence"/>
</dbReference>
<accession>R0JL43</accession>
<organism evidence="1 2">
    <name type="scientific">Anas platyrhynchos</name>
    <name type="common">Mallard</name>
    <name type="synonym">Anas boschas</name>
    <dbReference type="NCBI Taxonomy" id="8839"/>
    <lineage>
        <taxon>Eukaryota</taxon>
        <taxon>Metazoa</taxon>
        <taxon>Chordata</taxon>
        <taxon>Craniata</taxon>
        <taxon>Vertebrata</taxon>
        <taxon>Euteleostomi</taxon>
        <taxon>Archelosauria</taxon>
        <taxon>Archosauria</taxon>
        <taxon>Dinosauria</taxon>
        <taxon>Saurischia</taxon>
        <taxon>Theropoda</taxon>
        <taxon>Coelurosauria</taxon>
        <taxon>Aves</taxon>
        <taxon>Neognathae</taxon>
        <taxon>Galloanserae</taxon>
        <taxon>Anseriformes</taxon>
        <taxon>Anatidae</taxon>
        <taxon>Anatinae</taxon>
        <taxon>Anas</taxon>
    </lineage>
</organism>
<gene>
    <name evidence="1" type="ORF">Anapl_14604</name>
</gene>